<organism evidence="2 3">
    <name type="scientific">Pleurodeles waltl</name>
    <name type="common">Iberian ribbed newt</name>
    <dbReference type="NCBI Taxonomy" id="8319"/>
    <lineage>
        <taxon>Eukaryota</taxon>
        <taxon>Metazoa</taxon>
        <taxon>Chordata</taxon>
        <taxon>Craniata</taxon>
        <taxon>Vertebrata</taxon>
        <taxon>Euteleostomi</taxon>
        <taxon>Amphibia</taxon>
        <taxon>Batrachia</taxon>
        <taxon>Caudata</taxon>
        <taxon>Salamandroidea</taxon>
        <taxon>Salamandridae</taxon>
        <taxon>Pleurodelinae</taxon>
        <taxon>Pleurodeles</taxon>
    </lineage>
</organism>
<dbReference type="Proteomes" id="UP001066276">
    <property type="component" value="Chromosome 1_2"/>
</dbReference>
<evidence type="ECO:0000313" key="3">
    <source>
        <dbReference type="Proteomes" id="UP001066276"/>
    </source>
</evidence>
<dbReference type="EMBL" id="JANPWB010000002">
    <property type="protein sequence ID" value="KAJ1205851.1"/>
    <property type="molecule type" value="Genomic_DNA"/>
</dbReference>
<dbReference type="AlphaFoldDB" id="A0AAV7VYP6"/>
<name>A0AAV7VYP6_PLEWA</name>
<accession>A0AAV7VYP6</accession>
<gene>
    <name evidence="2" type="ORF">NDU88_001276</name>
</gene>
<proteinExistence type="predicted"/>
<protein>
    <submittedName>
        <fullName evidence="2">Uncharacterized protein</fullName>
    </submittedName>
</protein>
<evidence type="ECO:0000256" key="1">
    <source>
        <dbReference type="SAM" id="MobiDB-lite"/>
    </source>
</evidence>
<sequence>MSSPFCRGAPAHLCWVREAGSPSPQAGGGKGSSPLRFLRRPSLARDAVPGEFNTASGGNPLALRAPGLLLLMRGSPVRFHRSWAPGGSRPRGGSGHTTPHGTPSHHLSALDTSAMVQATTRSSASQVRCLPQPGDARATVRFCFCGTPFTWDAAQEKFSAGPEAAAPGRMRCLAASLVSWILGSSPETPSPGAPLGQ</sequence>
<reference evidence="2" key="1">
    <citation type="journal article" date="2022" name="bioRxiv">
        <title>Sequencing and chromosome-scale assembly of the giantPleurodeles waltlgenome.</title>
        <authorList>
            <person name="Brown T."/>
            <person name="Elewa A."/>
            <person name="Iarovenko S."/>
            <person name="Subramanian E."/>
            <person name="Araus A.J."/>
            <person name="Petzold A."/>
            <person name="Susuki M."/>
            <person name="Suzuki K.-i.T."/>
            <person name="Hayashi T."/>
            <person name="Toyoda A."/>
            <person name="Oliveira C."/>
            <person name="Osipova E."/>
            <person name="Leigh N.D."/>
            <person name="Simon A."/>
            <person name="Yun M.H."/>
        </authorList>
    </citation>
    <scope>NUCLEOTIDE SEQUENCE</scope>
    <source>
        <strain evidence="2">20211129_DDA</strain>
        <tissue evidence="2">Liver</tissue>
    </source>
</reference>
<feature type="compositionally biased region" description="Low complexity" evidence="1">
    <location>
        <begin position="96"/>
        <end position="106"/>
    </location>
</feature>
<keyword evidence="3" id="KW-1185">Reference proteome</keyword>
<comment type="caution">
    <text evidence="2">The sequence shown here is derived from an EMBL/GenBank/DDBJ whole genome shotgun (WGS) entry which is preliminary data.</text>
</comment>
<feature type="region of interest" description="Disordered" evidence="1">
    <location>
        <begin position="81"/>
        <end position="107"/>
    </location>
</feature>
<evidence type="ECO:0000313" key="2">
    <source>
        <dbReference type="EMBL" id="KAJ1205851.1"/>
    </source>
</evidence>